<protein>
    <submittedName>
        <fullName evidence="1">Uncharacterized protein</fullName>
    </submittedName>
</protein>
<evidence type="ECO:0000313" key="1">
    <source>
        <dbReference type="EMBL" id="WTS11419.1"/>
    </source>
</evidence>
<name>A0AAU1U1D5_9ACTN</name>
<dbReference type="EMBL" id="CP108195">
    <property type="protein sequence ID" value="WTS11419.1"/>
    <property type="molecule type" value="Genomic_DNA"/>
</dbReference>
<reference evidence="1" key="1">
    <citation type="submission" date="2022-10" db="EMBL/GenBank/DDBJ databases">
        <title>The complete genomes of actinobacterial strains from the NBC collection.</title>
        <authorList>
            <person name="Joergensen T.S."/>
            <person name="Alvarez Arevalo M."/>
            <person name="Sterndorff E.B."/>
            <person name="Faurdal D."/>
            <person name="Vuksanovic O."/>
            <person name="Mourched A.-S."/>
            <person name="Charusanti P."/>
            <person name="Shaw S."/>
            <person name="Blin K."/>
            <person name="Weber T."/>
        </authorList>
    </citation>
    <scope>NUCLEOTIDE SEQUENCE</scope>
    <source>
        <strain evidence="1">NBC_00119</strain>
    </source>
</reference>
<gene>
    <name evidence="1" type="ORF">OHU69_10290</name>
</gene>
<accession>A0AAU1U1D5</accession>
<proteinExistence type="predicted"/>
<sequence>MESTFSPVRASYSVQAVAPTLTDRPRRAGGNLGGVVVLVLESSGRGAKFADSGVSDAARGRRDAPVFEHDMRIQSAKSPMRNGDRALENNFEKGADLYGAAARASQYRNRRTDPEVR</sequence>
<dbReference type="AlphaFoldDB" id="A0AAU1U1D5"/>
<organism evidence="1">
    <name type="scientific">Streptomyces sp. NBC_00119</name>
    <dbReference type="NCBI Taxonomy" id="2975659"/>
    <lineage>
        <taxon>Bacteria</taxon>
        <taxon>Bacillati</taxon>
        <taxon>Actinomycetota</taxon>
        <taxon>Actinomycetes</taxon>
        <taxon>Kitasatosporales</taxon>
        <taxon>Streptomycetaceae</taxon>
        <taxon>Streptomyces</taxon>
    </lineage>
</organism>